<reference evidence="3 4" key="1">
    <citation type="submission" date="2019-03" db="EMBL/GenBank/DDBJ databases">
        <title>Draft genome sequences of novel Actinobacteria.</title>
        <authorList>
            <person name="Sahin N."/>
            <person name="Ay H."/>
            <person name="Saygin H."/>
        </authorList>
    </citation>
    <scope>NUCLEOTIDE SEQUENCE [LARGE SCALE GENOMIC DNA]</scope>
    <source>
        <strain evidence="3 4">H3C3</strain>
    </source>
</reference>
<accession>A0A4R5ADS1</accession>
<dbReference type="RefSeq" id="WP_131901937.1">
    <property type="nucleotide sequence ID" value="NZ_SMKU01000321.1"/>
</dbReference>
<dbReference type="OrthoDB" id="3450346at2"/>
<evidence type="ECO:0000256" key="1">
    <source>
        <dbReference type="SAM" id="MobiDB-lite"/>
    </source>
</evidence>
<keyword evidence="4" id="KW-1185">Reference proteome</keyword>
<keyword evidence="2" id="KW-0472">Membrane</keyword>
<keyword evidence="2" id="KW-1133">Transmembrane helix</keyword>
<dbReference type="AlphaFoldDB" id="A0A4R5ADS1"/>
<gene>
    <name evidence="3" type="ORF">E1298_37465</name>
</gene>
<feature type="region of interest" description="Disordered" evidence="1">
    <location>
        <begin position="225"/>
        <end position="246"/>
    </location>
</feature>
<organism evidence="3 4">
    <name type="scientific">Actinomadura rubrisoli</name>
    <dbReference type="NCBI Taxonomy" id="2530368"/>
    <lineage>
        <taxon>Bacteria</taxon>
        <taxon>Bacillati</taxon>
        <taxon>Actinomycetota</taxon>
        <taxon>Actinomycetes</taxon>
        <taxon>Streptosporangiales</taxon>
        <taxon>Thermomonosporaceae</taxon>
        <taxon>Actinomadura</taxon>
    </lineage>
</organism>
<feature type="compositionally biased region" description="Basic and acidic residues" evidence="1">
    <location>
        <begin position="227"/>
        <end position="237"/>
    </location>
</feature>
<name>A0A4R5ADS1_9ACTN</name>
<dbReference type="Proteomes" id="UP000294513">
    <property type="component" value="Unassembled WGS sequence"/>
</dbReference>
<keyword evidence="2" id="KW-0812">Transmembrane</keyword>
<evidence type="ECO:0000256" key="2">
    <source>
        <dbReference type="SAM" id="Phobius"/>
    </source>
</evidence>
<proteinExistence type="predicted"/>
<feature type="transmembrane region" description="Helical" evidence="2">
    <location>
        <begin position="21"/>
        <end position="44"/>
    </location>
</feature>
<evidence type="ECO:0000313" key="4">
    <source>
        <dbReference type="Proteomes" id="UP000294513"/>
    </source>
</evidence>
<sequence length="521" mass="56567">MPLIPEGRRPARRRPRDRGASIPEYVGILSLIAAVCASLFVLGMPGRTGGAVCRALQKIHMVDGCDGAGPGGALPQDPDEPRTACTKGMESKYLEETVTIPTRVLDARTNSRNTLQLVQKVGADGKTTWEIADFTWGEGAIATPDVTMGIVKFGVWGGGQFTNGKVYSFTDEKKARDFYRDLVKHRIGNTAKFVVRTNPITGGLSWLAGKVPKVGKKYEEWIGASEPDQRPSAEYHEGGPTGGFKGEVDLGKAKVPFKGRGWLIDGTRTDLKSGEKTSYYSRKGEGEAGLLVDLSDVWKVLPKGARERASAGAADALDLAMGEIDRRISGRDIVLTPGEREKIKAQIRINPSFGLNFKHRGATTWAYTEDKDGNPIRMTKTKNSQNVIYLRVDAKGAGEANGGKGEVTAGKQWILSSQRTVTDKTLDYSDPQDLQAIDAYGRTADDAALDRYFDGGGGRMSRLTYDVTGDTGKLDGKGQSGGKRKFGGFFESAREHEKNALTAAEYYKPGQGWVKWNRCLG</sequence>
<comment type="caution">
    <text evidence="3">The sequence shown here is derived from an EMBL/GenBank/DDBJ whole genome shotgun (WGS) entry which is preliminary data.</text>
</comment>
<protein>
    <submittedName>
        <fullName evidence="3">Uncharacterized protein</fullName>
    </submittedName>
</protein>
<dbReference type="EMBL" id="SMKU01000321">
    <property type="protein sequence ID" value="TDD69416.1"/>
    <property type="molecule type" value="Genomic_DNA"/>
</dbReference>
<evidence type="ECO:0000313" key="3">
    <source>
        <dbReference type="EMBL" id="TDD69416.1"/>
    </source>
</evidence>